<dbReference type="EMBL" id="BTSX01000001">
    <property type="protein sequence ID" value="GMS77998.1"/>
    <property type="molecule type" value="Genomic_DNA"/>
</dbReference>
<dbReference type="Proteomes" id="UP001432027">
    <property type="component" value="Unassembled WGS sequence"/>
</dbReference>
<gene>
    <name evidence="2" type="ORF">PENTCL1PPCAC_173</name>
</gene>
<feature type="transmembrane region" description="Helical" evidence="1">
    <location>
        <begin position="177"/>
        <end position="198"/>
    </location>
</feature>
<proteinExistence type="predicted"/>
<evidence type="ECO:0000313" key="2">
    <source>
        <dbReference type="EMBL" id="GMS77998.1"/>
    </source>
</evidence>
<feature type="transmembrane region" description="Helical" evidence="1">
    <location>
        <begin position="140"/>
        <end position="165"/>
    </location>
</feature>
<keyword evidence="1" id="KW-0812">Transmembrane</keyword>
<comment type="caution">
    <text evidence="2">The sequence shown here is derived from an EMBL/GenBank/DDBJ whole genome shotgun (WGS) entry which is preliminary data.</text>
</comment>
<evidence type="ECO:0000256" key="1">
    <source>
        <dbReference type="SAM" id="Phobius"/>
    </source>
</evidence>
<protein>
    <submittedName>
        <fullName evidence="2">Uncharacterized protein</fullName>
    </submittedName>
</protein>
<keyword evidence="1" id="KW-1133">Transmembrane helix</keyword>
<evidence type="ECO:0000313" key="3">
    <source>
        <dbReference type="Proteomes" id="UP001432027"/>
    </source>
</evidence>
<dbReference type="AlphaFoldDB" id="A0AAV5SBK9"/>
<feature type="transmembrane region" description="Helical" evidence="1">
    <location>
        <begin position="107"/>
        <end position="128"/>
    </location>
</feature>
<keyword evidence="3" id="KW-1185">Reference proteome</keyword>
<name>A0AAV5SBK9_9BILA</name>
<feature type="transmembrane region" description="Helical" evidence="1">
    <location>
        <begin position="69"/>
        <end position="92"/>
    </location>
</feature>
<sequence>LQMDRQNDSILHQLPPKSGFSRVRSLFYTLAHGYDLDYKQFENRSGDMTTFNENHKEFQLFGTQIHVKIGAYAASLIGLSLTVIFCVCYWVLSNMEGSHALVDHIELVDLIFTVLVGIPCHVLLAIGVRQERKHLFGPFLVFYSAIFVVSVFFTVLTTIAAALDFHKKLFGNVEVDAGWLVFQLIWTLAQGLAIYVVFKCRRFVAAKNHFRAANLSPSRTA</sequence>
<organism evidence="2 3">
    <name type="scientific">Pristionchus entomophagus</name>
    <dbReference type="NCBI Taxonomy" id="358040"/>
    <lineage>
        <taxon>Eukaryota</taxon>
        <taxon>Metazoa</taxon>
        <taxon>Ecdysozoa</taxon>
        <taxon>Nematoda</taxon>
        <taxon>Chromadorea</taxon>
        <taxon>Rhabditida</taxon>
        <taxon>Rhabditina</taxon>
        <taxon>Diplogasteromorpha</taxon>
        <taxon>Diplogasteroidea</taxon>
        <taxon>Neodiplogasteridae</taxon>
        <taxon>Pristionchus</taxon>
    </lineage>
</organism>
<feature type="non-terminal residue" evidence="2">
    <location>
        <position position="1"/>
    </location>
</feature>
<keyword evidence="1" id="KW-0472">Membrane</keyword>
<reference evidence="2" key="1">
    <citation type="submission" date="2023-10" db="EMBL/GenBank/DDBJ databases">
        <title>Genome assembly of Pristionchus species.</title>
        <authorList>
            <person name="Yoshida K."/>
            <person name="Sommer R.J."/>
        </authorList>
    </citation>
    <scope>NUCLEOTIDE SEQUENCE</scope>
    <source>
        <strain evidence="2">RS0144</strain>
    </source>
</reference>
<accession>A0AAV5SBK9</accession>